<evidence type="ECO:0000259" key="4">
    <source>
        <dbReference type="PROSITE" id="PS50830"/>
    </source>
</evidence>
<reference evidence="5 6" key="1">
    <citation type="journal article" date="2023" name="G3 (Bethesda)">
        <title>A chromosome-length genome assembly and annotation of blackberry (Rubus argutus, cv. 'Hillquist').</title>
        <authorList>
            <person name="Bruna T."/>
            <person name="Aryal R."/>
            <person name="Dudchenko O."/>
            <person name="Sargent D.J."/>
            <person name="Mead D."/>
            <person name="Buti M."/>
            <person name="Cavallini A."/>
            <person name="Hytonen T."/>
            <person name="Andres J."/>
            <person name="Pham M."/>
            <person name="Weisz D."/>
            <person name="Mascagni F."/>
            <person name="Usai G."/>
            <person name="Natali L."/>
            <person name="Bassil N."/>
            <person name="Fernandez G.E."/>
            <person name="Lomsadze A."/>
            <person name="Armour M."/>
            <person name="Olukolu B."/>
            <person name="Poorten T."/>
            <person name="Britton C."/>
            <person name="Davik J."/>
            <person name="Ashrafi H."/>
            <person name="Aiden E.L."/>
            <person name="Borodovsky M."/>
            <person name="Worthington M."/>
        </authorList>
    </citation>
    <scope>NUCLEOTIDE SEQUENCE [LARGE SCALE GENOMIC DNA]</scope>
    <source>
        <strain evidence="5">PI 553951</strain>
    </source>
</reference>
<dbReference type="AlphaFoldDB" id="A0AAW1W4N2"/>
<dbReference type="InterPro" id="IPR016071">
    <property type="entry name" value="Staphylococal_nuclease_OB-fold"/>
</dbReference>
<dbReference type="Pfam" id="PF00565">
    <property type="entry name" value="SNase"/>
    <property type="match status" value="1"/>
</dbReference>
<dbReference type="Proteomes" id="UP001457282">
    <property type="component" value="Unassembled WGS sequence"/>
</dbReference>
<dbReference type="GO" id="GO:0003676">
    <property type="term" value="F:nucleic acid binding"/>
    <property type="evidence" value="ECO:0007669"/>
    <property type="project" value="InterPro"/>
</dbReference>
<dbReference type="InterPro" id="IPR002071">
    <property type="entry name" value="Thermonucl_AS"/>
</dbReference>
<dbReference type="SMART" id="SM00318">
    <property type="entry name" value="SNc"/>
    <property type="match status" value="1"/>
</dbReference>
<dbReference type="SUPFAM" id="SSF50199">
    <property type="entry name" value="Staphylococcal nuclease"/>
    <property type="match status" value="1"/>
</dbReference>
<evidence type="ECO:0000313" key="5">
    <source>
        <dbReference type="EMBL" id="KAK9913808.1"/>
    </source>
</evidence>
<dbReference type="Gene3D" id="2.40.50.90">
    <property type="match status" value="1"/>
</dbReference>
<keyword evidence="2" id="KW-0255">Endonuclease</keyword>
<dbReference type="GO" id="GO:0016787">
    <property type="term" value="F:hydrolase activity"/>
    <property type="evidence" value="ECO:0007669"/>
    <property type="project" value="UniProtKB-KW"/>
</dbReference>
<comment type="caution">
    <text evidence="5">The sequence shown here is derived from an EMBL/GenBank/DDBJ whole genome shotgun (WGS) entry which is preliminary data.</text>
</comment>
<gene>
    <name evidence="5" type="ORF">M0R45_037616</name>
</gene>
<dbReference type="PROSITE" id="PS01284">
    <property type="entry name" value="TNASE_2"/>
    <property type="match status" value="1"/>
</dbReference>
<dbReference type="GO" id="GO:0005737">
    <property type="term" value="C:cytoplasm"/>
    <property type="evidence" value="ECO:0007669"/>
    <property type="project" value="TreeGrafter"/>
</dbReference>
<dbReference type="PROSITE" id="PS50830">
    <property type="entry name" value="TNASE_3"/>
    <property type="match status" value="1"/>
</dbReference>
<keyword evidence="1" id="KW-0540">Nuclease</keyword>
<evidence type="ECO:0000256" key="3">
    <source>
        <dbReference type="ARBA" id="ARBA00022801"/>
    </source>
</evidence>
<dbReference type="EMBL" id="JBEDUW010000007">
    <property type="protein sequence ID" value="KAK9913808.1"/>
    <property type="molecule type" value="Genomic_DNA"/>
</dbReference>
<dbReference type="PANTHER" id="PTHR12302:SF3">
    <property type="entry name" value="SERINE_THREONINE-PROTEIN KINASE 31"/>
    <property type="match status" value="1"/>
</dbReference>
<dbReference type="PANTHER" id="PTHR12302">
    <property type="entry name" value="EBNA2 BINDING PROTEIN P100"/>
    <property type="match status" value="1"/>
</dbReference>
<dbReference type="InterPro" id="IPR035437">
    <property type="entry name" value="SNase_OB-fold_sf"/>
</dbReference>
<name>A0AAW1W4N2_RUBAR</name>
<organism evidence="5 6">
    <name type="scientific">Rubus argutus</name>
    <name type="common">Southern blackberry</name>
    <dbReference type="NCBI Taxonomy" id="59490"/>
    <lineage>
        <taxon>Eukaryota</taxon>
        <taxon>Viridiplantae</taxon>
        <taxon>Streptophyta</taxon>
        <taxon>Embryophyta</taxon>
        <taxon>Tracheophyta</taxon>
        <taxon>Spermatophyta</taxon>
        <taxon>Magnoliopsida</taxon>
        <taxon>eudicotyledons</taxon>
        <taxon>Gunneridae</taxon>
        <taxon>Pentapetalae</taxon>
        <taxon>rosids</taxon>
        <taxon>fabids</taxon>
        <taxon>Rosales</taxon>
        <taxon>Rosaceae</taxon>
        <taxon>Rosoideae</taxon>
        <taxon>Rosoideae incertae sedis</taxon>
        <taxon>Rubus</taxon>
    </lineage>
</organism>
<accession>A0AAW1W4N2</accession>
<evidence type="ECO:0000256" key="1">
    <source>
        <dbReference type="ARBA" id="ARBA00022722"/>
    </source>
</evidence>
<feature type="domain" description="TNase-like" evidence="4">
    <location>
        <begin position="141"/>
        <end position="317"/>
    </location>
</feature>
<protein>
    <recommendedName>
        <fullName evidence="4">TNase-like domain-containing protein</fullName>
    </recommendedName>
</protein>
<evidence type="ECO:0000313" key="6">
    <source>
        <dbReference type="Proteomes" id="UP001457282"/>
    </source>
</evidence>
<keyword evidence="6" id="KW-1185">Reference proteome</keyword>
<dbReference type="GO" id="GO:0004519">
    <property type="term" value="F:endonuclease activity"/>
    <property type="evidence" value="ECO:0007669"/>
    <property type="project" value="UniProtKB-KW"/>
</dbReference>
<evidence type="ECO:0000256" key="2">
    <source>
        <dbReference type="ARBA" id="ARBA00022759"/>
    </source>
</evidence>
<sequence length="334" mass="37391">MGNALRLLYGHCCKPTTTDSDSLGPHGVSAATVGVSALAHDLFHFENTAQVPEGLNQYVVSSKKAQANWYRKLVESWKAAKPPPQTAEEAARLVIQTLKNHQKADVEGLLAFYGLPLPHALVQLSAGAPTSWPQGVEFEFQTLPVDAKAVADGDTVTVYVSTADPRESSCVPSEVQMAAIQRSKAREKKNYTKADALHEKIIDAGYRVLHIQNEEVLARKYRIRLRGIDAPESKMPYGKEAKDELVKLLQGKCLRVLVYGVDRYGRSVGDIYCNGIFAQEVMLKKGFAWHYTAYDQRPELAKWEKEARAKRVGLWASSNPEKPWEWRKDRREGR</sequence>
<keyword evidence="3" id="KW-0378">Hydrolase</keyword>
<proteinExistence type="predicted"/>